<keyword evidence="4 7" id="KW-1133">Transmembrane helix</keyword>
<dbReference type="Proteomes" id="UP000181790">
    <property type="component" value="Unassembled WGS sequence"/>
</dbReference>
<keyword evidence="2" id="KW-1003">Cell membrane</keyword>
<sequence>MEKKNMGENIGRLNQIDDETIEIYLSDIKSFLKKSKLTVALMTLICALFGIGYSLLLPNEYSSQIMVMPELQPKSNSTLSNLGSLAGLAGINLESLSNGTDAIRPDLYPTVVQSVPFSLHLLTQTVYKENVKVSLESFLSSAKGNPVSVIFSRIFAGDDQNILVSKVHNNGILQLTKEKEIHIQEIQKRVGLIYDKKSGIITVGATMQDPVVAADVAQHTLAYLTAYITGYRTEKARAEVDFLLKQVQSAKKRYEVAELNLSAYRDRNRGLYTNVAKIEEQRLQAEYLLAQDLYNNLSKQLEMARIKIQENTPVFKILEPAKIPLHKSGPNRTLIVMGMVLLGCILGLLLSFIKSYMLSKKKTL</sequence>
<protein>
    <recommendedName>
        <fullName evidence="12">Lipopolysaccharide biosynthesis protein</fullName>
    </recommendedName>
</protein>
<evidence type="ECO:0000256" key="6">
    <source>
        <dbReference type="SAM" id="Coils"/>
    </source>
</evidence>
<comment type="subcellular location">
    <subcellularLocation>
        <location evidence="1">Cell membrane</location>
        <topology evidence="1">Multi-pass membrane protein</topology>
    </subcellularLocation>
</comment>
<accession>A0A1S2VCT5</accession>
<proteinExistence type="predicted"/>
<comment type="caution">
    <text evidence="10">The sequence shown here is derived from an EMBL/GenBank/DDBJ whole genome shotgun (WGS) entry which is preliminary data.</text>
</comment>
<evidence type="ECO:0000313" key="10">
    <source>
        <dbReference type="EMBL" id="OIN56513.1"/>
    </source>
</evidence>
<keyword evidence="3 7" id="KW-0812">Transmembrane</keyword>
<dbReference type="Pfam" id="PF02706">
    <property type="entry name" value="Wzz"/>
    <property type="match status" value="1"/>
</dbReference>
<dbReference type="InterPro" id="IPR003856">
    <property type="entry name" value="LPS_length_determ_N"/>
</dbReference>
<evidence type="ECO:0000256" key="4">
    <source>
        <dbReference type="ARBA" id="ARBA00022989"/>
    </source>
</evidence>
<reference evidence="10 11" key="1">
    <citation type="submission" date="2016-10" db="EMBL/GenBank/DDBJ databases">
        <title>Arsenicibacter rosenii gen. nov., sp. nov., an efficient arsenic-methylating bacterium isolated from an arsenic-contaminated paddy soil.</title>
        <authorList>
            <person name="Huang K."/>
        </authorList>
    </citation>
    <scope>NUCLEOTIDE SEQUENCE [LARGE SCALE GENOMIC DNA]</scope>
    <source>
        <strain evidence="10 11">SM-1</strain>
    </source>
</reference>
<gene>
    <name evidence="10" type="ORF">BLX24_24670</name>
</gene>
<dbReference type="GO" id="GO:0004713">
    <property type="term" value="F:protein tyrosine kinase activity"/>
    <property type="evidence" value="ECO:0007669"/>
    <property type="project" value="TreeGrafter"/>
</dbReference>
<feature type="transmembrane region" description="Helical" evidence="7">
    <location>
        <begin position="334"/>
        <end position="353"/>
    </location>
</feature>
<evidence type="ECO:0000259" key="8">
    <source>
        <dbReference type="Pfam" id="PF02706"/>
    </source>
</evidence>
<dbReference type="Pfam" id="PF13807">
    <property type="entry name" value="GNVR"/>
    <property type="match status" value="1"/>
</dbReference>
<dbReference type="InterPro" id="IPR050445">
    <property type="entry name" value="Bact_polysacc_biosynth/exp"/>
</dbReference>
<dbReference type="PANTHER" id="PTHR32309">
    <property type="entry name" value="TYROSINE-PROTEIN KINASE"/>
    <property type="match status" value="1"/>
</dbReference>
<evidence type="ECO:0000256" key="7">
    <source>
        <dbReference type="SAM" id="Phobius"/>
    </source>
</evidence>
<keyword evidence="6" id="KW-0175">Coiled coil</keyword>
<feature type="coiled-coil region" evidence="6">
    <location>
        <begin position="233"/>
        <end position="267"/>
    </location>
</feature>
<dbReference type="PANTHER" id="PTHR32309:SF13">
    <property type="entry name" value="FERRIC ENTEROBACTIN TRANSPORT PROTEIN FEPE"/>
    <property type="match status" value="1"/>
</dbReference>
<feature type="domain" description="Polysaccharide chain length determinant N-terminal" evidence="8">
    <location>
        <begin position="22"/>
        <end position="86"/>
    </location>
</feature>
<dbReference type="EMBL" id="MORL01000022">
    <property type="protein sequence ID" value="OIN56513.1"/>
    <property type="molecule type" value="Genomic_DNA"/>
</dbReference>
<dbReference type="AlphaFoldDB" id="A0A1S2VCT5"/>
<keyword evidence="5 7" id="KW-0472">Membrane</keyword>
<organism evidence="10 11">
    <name type="scientific">Arsenicibacter rosenii</name>
    <dbReference type="NCBI Taxonomy" id="1750698"/>
    <lineage>
        <taxon>Bacteria</taxon>
        <taxon>Pseudomonadati</taxon>
        <taxon>Bacteroidota</taxon>
        <taxon>Cytophagia</taxon>
        <taxon>Cytophagales</taxon>
        <taxon>Spirosomataceae</taxon>
        <taxon>Arsenicibacter</taxon>
    </lineage>
</organism>
<keyword evidence="11" id="KW-1185">Reference proteome</keyword>
<evidence type="ECO:0000259" key="9">
    <source>
        <dbReference type="Pfam" id="PF13807"/>
    </source>
</evidence>
<evidence type="ECO:0000256" key="2">
    <source>
        <dbReference type="ARBA" id="ARBA00022475"/>
    </source>
</evidence>
<evidence type="ECO:0008006" key="12">
    <source>
        <dbReference type="Google" id="ProtNLM"/>
    </source>
</evidence>
<name>A0A1S2VCT5_9BACT</name>
<dbReference type="RefSeq" id="WP_071505898.1">
    <property type="nucleotide sequence ID" value="NZ_MORL01000022.1"/>
</dbReference>
<dbReference type="GO" id="GO:0005886">
    <property type="term" value="C:plasma membrane"/>
    <property type="evidence" value="ECO:0007669"/>
    <property type="project" value="UniProtKB-SubCell"/>
</dbReference>
<evidence type="ECO:0000256" key="5">
    <source>
        <dbReference type="ARBA" id="ARBA00023136"/>
    </source>
</evidence>
<dbReference type="InterPro" id="IPR032807">
    <property type="entry name" value="GNVR"/>
</dbReference>
<feature type="domain" description="Tyrosine-protein kinase G-rich" evidence="9">
    <location>
        <begin position="282"/>
        <end position="355"/>
    </location>
</feature>
<evidence type="ECO:0000256" key="3">
    <source>
        <dbReference type="ARBA" id="ARBA00022692"/>
    </source>
</evidence>
<feature type="transmembrane region" description="Helical" evidence="7">
    <location>
        <begin position="37"/>
        <end position="56"/>
    </location>
</feature>
<evidence type="ECO:0000313" key="11">
    <source>
        <dbReference type="Proteomes" id="UP000181790"/>
    </source>
</evidence>
<evidence type="ECO:0000256" key="1">
    <source>
        <dbReference type="ARBA" id="ARBA00004651"/>
    </source>
</evidence>